<dbReference type="EMBL" id="JBJUIK010000006">
    <property type="protein sequence ID" value="KAL3524593.1"/>
    <property type="molecule type" value="Genomic_DNA"/>
</dbReference>
<name>A0ABD2ZZ60_9GENT</name>
<reference evidence="1 2" key="1">
    <citation type="submission" date="2024-11" db="EMBL/GenBank/DDBJ databases">
        <title>A near-complete genome assembly of Cinchona calisaya.</title>
        <authorList>
            <person name="Lian D.C."/>
            <person name="Zhao X.W."/>
            <person name="Wei L."/>
        </authorList>
    </citation>
    <scope>NUCLEOTIDE SEQUENCE [LARGE SCALE GENOMIC DNA]</scope>
    <source>
        <tissue evidence="1">Nenye</tissue>
    </source>
</reference>
<evidence type="ECO:0000313" key="2">
    <source>
        <dbReference type="Proteomes" id="UP001630127"/>
    </source>
</evidence>
<dbReference type="AlphaFoldDB" id="A0ABD2ZZ60"/>
<evidence type="ECO:0000313" key="1">
    <source>
        <dbReference type="EMBL" id="KAL3524593.1"/>
    </source>
</evidence>
<proteinExistence type="predicted"/>
<dbReference type="Proteomes" id="UP001630127">
    <property type="component" value="Unassembled WGS sequence"/>
</dbReference>
<gene>
    <name evidence="1" type="ORF">ACH5RR_012965</name>
</gene>
<sequence>MEKNKICQSPGNRQDQESFSIDLALMAKLRNEEVQANSKMSPNSNNLSLWAGNVERYQEGNKSKIQQSKNKLRYRKVRILPPTLRQPCRDITNWMQIDEAYGKRKI</sequence>
<comment type="caution">
    <text evidence="1">The sequence shown here is derived from an EMBL/GenBank/DDBJ whole genome shotgun (WGS) entry which is preliminary data.</text>
</comment>
<protein>
    <submittedName>
        <fullName evidence="1">Uncharacterized protein</fullName>
    </submittedName>
</protein>
<organism evidence="1 2">
    <name type="scientific">Cinchona calisaya</name>
    <dbReference type="NCBI Taxonomy" id="153742"/>
    <lineage>
        <taxon>Eukaryota</taxon>
        <taxon>Viridiplantae</taxon>
        <taxon>Streptophyta</taxon>
        <taxon>Embryophyta</taxon>
        <taxon>Tracheophyta</taxon>
        <taxon>Spermatophyta</taxon>
        <taxon>Magnoliopsida</taxon>
        <taxon>eudicotyledons</taxon>
        <taxon>Gunneridae</taxon>
        <taxon>Pentapetalae</taxon>
        <taxon>asterids</taxon>
        <taxon>lamiids</taxon>
        <taxon>Gentianales</taxon>
        <taxon>Rubiaceae</taxon>
        <taxon>Cinchonoideae</taxon>
        <taxon>Cinchoneae</taxon>
        <taxon>Cinchona</taxon>
    </lineage>
</organism>
<keyword evidence="2" id="KW-1185">Reference proteome</keyword>
<accession>A0ABD2ZZ60</accession>